<keyword evidence="2" id="KW-1185">Reference proteome</keyword>
<name>A0A5B7IEF9_PORTR</name>
<dbReference type="EMBL" id="VSRR010054576">
    <property type="protein sequence ID" value="MPC80633.1"/>
    <property type="molecule type" value="Genomic_DNA"/>
</dbReference>
<gene>
    <name evidence="1" type="ORF">E2C01_075217</name>
</gene>
<evidence type="ECO:0000313" key="1">
    <source>
        <dbReference type="EMBL" id="MPC80633.1"/>
    </source>
</evidence>
<evidence type="ECO:0000313" key="2">
    <source>
        <dbReference type="Proteomes" id="UP000324222"/>
    </source>
</evidence>
<comment type="caution">
    <text evidence="1">The sequence shown here is derived from an EMBL/GenBank/DDBJ whole genome shotgun (WGS) entry which is preliminary data.</text>
</comment>
<proteinExistence type="predicted"/>
<protein>
    <submittedName>
        <fullName evidence="1">Uncharacterized protein</fullName>
    </submittedName>
</protein>
<dbReference type="Proteomes" id="UP000324222">
    <property type="component" value="Unassembled WGS sequence"/>
</dbReference>
<accession>A0A5B7IEF9</accession>
<organism evidence="1 2">
    <name type="scientific">Portunus trituberculatus</name>
    <name type="common">Swimming crab</name>
    <name type="synonym">Neptunus trituberculatus</name>
    <dbReference type="NCBI Taxonomy" id="210409"/>
    <lineage>
        <taxon>Eukaryota</taxon>
        <taxon>Metazoa</taxon>
        <taxon>Ecdysozoa</taxon>
        <taxon>Arthropoda</taxon>
        <taxon>Crustacea</taxon>
        <taxon>Multicrustacea</taxon>
        <taxon>Malacostraca</taxon>
        <taxon>Eumalacostraca</taxon>
        <taxon>Eucarida</taxon>
        <taxon>Decapoda</taxon>
        <taxon>Pleocyemata</taxon>
        <taxon>Brachyura</taxon>
        <taxon>Eubrachyura</taxon>
        <taxon>Portunoidea</taxon>
        <taxon>Portunidae</taxon>
        <taxon>Portuninae</taxon>
        <taxon>Portunus</taxon>
    </lineage>
</organism>
<dbReference type="AlphaFoldDB" id="A0A5B7IEF9"/>
<sequence length="152" mass="15948">MHHGKARLGDDIFTCQSEQRLIGSEGGGMVAEMCWCGETTASPALPLRSPRPLTPAPSRPRLAPRPAFITVIRLTRGPQDHGALRILASCGWCIEAGADHSHRPLLADRRTAAGKGVVEAIGSGSPRGTACTSNLETSPTYARVNLPGEASG</sequence>
<reference evidence="1 2" key="1">
    <citation type="submission" date="2019-05" db="EMBL/GenBank/DDBJ databases">
        <title>Another draft genome of Portunus trituberculatus and its Hox gene families provides insights of decapod evolution.</title>
        <authorList>
            <person name="Jeong J.-H."/>
            <person name="Song I."/>
            <person name="Kim S."/>
            <person name="Choi T."/>
            <person name="Kim D."/>
            <person name="Ryu S."/>
            <person name="Kim W."/>
        </authorList>
    </citation>
    <scope>NUCLEOTIDE SEQUENCE [LARGE SCALE GENOMIC DNA]</scope>
    <source>
        <tissue evidence="1">Muscle</tissue>
    </source>
</reference>